<evidence type="ECO:0000313" key="1">
    <source>
        <dbReference type="EMBL" id="CAF93561.1"/>
    </source>
</evidence>
<gene>
    <name evidence="1" type="ORF">GSTENG00009254001</name>
</gene>
<accession>Q4T0M1</accession>
<name>Q4T0M1_TETNG</name>
<reference evidence="1" key="2">
    <citation type="submission" date="2004-02" db="EMBL/GenBank/DDBJ databases">
        <authorList>
            <consortium name="Genoscope"/>
            <consortium name="Whitehead Institute Centre for Genome Research"/>
        </authorList>
    </citation>
    <scope>NUCLEOTIDE SEQUENCE</scope>
</reference>
<dbReference type="KEGG" id="tng:GSTEN00009254G001"/>
<reference evidence="1" key="1">
    <citation type="journal article" date="2004" name="Nature">
        <title>Genome duplication in the teleost fish Tetraodon nigroviridis reveals the early vertebrate proto-karyotype.</title>
        <authorList>
            <person name="Jaillon O."/>
            <person name="Aury J.-M."/>
            <person name="Brunet F."/>
            <person name="Petit J.-L."/>
            <person name="Stange-Thomann N."/>
            <person name="Mauceli E."/>
            <person name="Bouneau L."/>
            <person name="Fischer C."/>
            <person name="Ozouf-Costaz C."/>
            <person name="Bernot A."/>
            <person name="Nicaud S."/>
            <person name="Jaffe D."/>
            <person name="Fisher S."/>
            <person name="Lutfalla G."/>
            <person name="Dossat C."/>
            <person name="Segurens B."/>
            <person name="Dasilva C."/>
            <person name="Salanoubat M."/>
            <person name="Levy M."/>
            <person name="Boudet N."/>
            <person name="Castellano S."/>
            <person name="Anthouard V."/>
            <person name="Jubin C."/>
            <person name="Castelli V."/>
            <person name="Katinka M."/>
            <person name="Vacherie B."/>
            <person name="Biemont C."/>
            <person name="Skalli Z."/>
            <person name="Cattolico L."/>
            <person name="Poulain J."/>
            <person name="De Berardinis V."/>
            <person name="Cruaud C."/>
            <person name="Duprat S."/>
            <person name="Brottier P."/>
            <person name="Coutanceau J.-P."/>
            <person name="Gouzy J."/>
            <person name="Parra G."/>
            <person name="Lardier G."/>
            <person name="Chapple C."/>
            <person name="McKernan K.J."/>
            <person name="McEwan P."/>
            <person name="Bosak S."/>
            <person name="Kellis M."/>
            <person name="Volff J.-N."/>
            <person name="Guigo R."/>
            <person name="Zody M.C."/>
            <person name="Mesirov J."/>
            <person name="Lindblad-Toh K."/>
            <person name="Birren B."/>
            <person name="Nusbaum C."/>
            <person name="Kahn D."/>
            <person name="Robinson-Rechavi M."/>
            <person name="Laudet V."/>
            <person name="Schachter V."/>
            <person name="Quetier F."/>
            <person name="Saurin W."/>
            <person name="Scarpelli C."/>
            <person name="Wincker P."/>
            <person name="Lander E.S."/>
            <person name="Weissenbach J."/>
            <person name="Roest Crollius H."/>
        </authorList>
    </citation>
    <scope>NUCLEOTIDE SEQUENCE [LARGE SCALE GENOMIC DNA]</scope>
</reference>
<comment type="caution">
    <text evidence="1">The sequence shown here is derived from an EMBL/GenBank/DDBJ whole genome shotgun (WGS) entry which is preliminary data.</text>
</comment>
<protein>
    <submittedName>
        <fullName evidence="1">(spotted green pufferfish) hypothetical protein</fullName>
    </submittedName>
</protein>
<dbReference type="AlphaFoldDB" id="Q4T0M1"/>
<organism evidence="1">
    <name type="scientific">Tetraodon nigroviridis</name>
    <name type="common">Spotted green pufferfish</name>
    <name type="synonym">Chelonodon nigroviridis</name>
    <dbReference type="NCBI Taxonomy" id="99883"/>
    <lineage>
        <taxon>Eukaryota</taxon>
        <taxon>Metazoa</taxon>
        <taxon>Chordata</taxon>
        <taxon>Craniata</taxon>
        <taxon>Vertebrata</taxon>
        <taxon>Euteleostomi</taxon>
        <taxon>Actinopterygii</taxon>
        <taxon>Neopterygii</taxon>
        <taxon>Teleostei</taxon>
        <taxon>Neoteleostei</taxon>
        <taxon>Acanthomorphata</taxon>
        <taxon>Eupercaria</taxon>
        <taxon>Tetraodontiformes</taxon>
        <taxon>Tetradontoidea</taxon>
        <taxon>Tetraodontidae</taxon>
        <taxon>Tetraodon</taxon>
    </lineage>
</organism>
<proteinExistence type="predicted"/>
<dbReference type="EMBL" id="CAAE01010942">
    <property type="protein sequence ID" value="CAF93561.1"/>
    <property type="molecule type" value="Genomic_DNA"/>
</dbReference>
<sequence length="36" mass="4376">MCRALCRNQYKELQILILKLNKLSHFGVKIARRYRV</sequence>